<evidence type="ECO:0000256" key="5">
    <source>
        <dbReference type="ARBA" id="ARBA00022679"/>
    </source>
</evidence>
<feature type="transmembrane region" description="Helical" evidence="12">
    <location>
        <begin position="342"/>
        <end position="367"/>
    </location>
</feature>
<dbReference type="OrthoDB" id="9769191at2"/>
<keyword evidence="3" id="KW-1003">Cell membrane</keyword>
<dbReference type="EMBL" id="CP031376">
    <property type="protein sequence ID" value="AXK51694.1"/>
    <property type="molecule type" value="Genomic_DNA"/>
</dbReference>
<feature type="transmembrane region" description="Helical" evidence="12">
    <location>
        <begin position="264"/>
        <end position="286"/>
    </location>
</feature>
<comment type="subcellular location">
    <subcellularLocation>
        <location evidence="1">Cell membrane</location>
        <topology evidence="1">Multi-pass membrane protein</topology>
    </subcellularLocation>
</comment>
<dbReference type="AlphaFoldDB" id="A0A345Z515"/>
<dbReference type="Gene3D" id="3.30.1360.60">
    <property type="entry name" value="Glucose permease domain IIB"/>
    <property type="match status" value="1"/>
</dbReference>
<dbReference type="InterPro" id="IPR018113">
    <property type="entry name" value="PTrfase_EIIB_Cys"/>
</dbReference>
<dbReference type="PROSITE" id="PS51098">
    <property type="entry name" value="PTS_EIIB_TYPE_1"/>
    <property type="match status" value="1"/>
</dbReference>
<feature type="domain" description="PTS EIIB type-1" evidence="13">
    <location>
        <begin position="12"/>
        <end position="94"/>
    </location>
</feature>
<evidence type="ECO:0000256" key="4">
    <source>
        <dbReference type="ARBA" id="ARBA00022597"/>
    </source>
</evidence>
<dbReference type="InterPro" id="IPR003352">
    <property type="entry name" value="PTS_EIIC"/>
</dbReference>
<feature type="transmembrane region" description="Helical" evidence="12">
    <location>
        <begin position="298"/>
        <end position="322"/>
    </location>
</feature>
<evidence type="ECO:0000256" key="1">
    <source>
        <dbReference type="ARBA" id="ARBA00004651"/>
    </source>
</evidence>
<dbReference type="Pfam" id="PF02378">
    <property type="entry name" value="PTS_EIIC"/>
    <property type="match status" value="1"/>
</dbReference>
<dbReference type="PANTHER" id="PTHR30175">
    <property type="entry name" value="PHOSPHOTRANSFERASE SYSTEM TRANSPORT PROTEIN"/>
    <property type="match status" value="1"/>
</dbReference>
<feature type="transmembrane region" description="Helical" evidence="12">
    <location>
        <begin position="491"/>
        <end position="513"/>
    </location>
</feature>
<evidence type="ECO:0000256" key="3">
    <source>
        <dbReference type="ARBA" id="ARBA00022475"/>
    </source>
</evidence>
<dbReference type="KEGG" id="salx:SALLE_v1c10240"/>
<evidence type="ECO:0000256" key="11">
    <source>
        <dbReference type="PROSITE-ProRule" id="PRU00421"/>
    </source>
</evidence>
<accession>A0A345Z515</accession>
<evidence type="ECO:0000256" key="9">
    <source>
        <dbReference type="ARBA" id="ARBA00022989"/>
    </source>
</evidence>
<dbReference type="NCBIfam" id="TIGR00826">
    <property type="entry name" value="EIIB_glc"/>
    <property type="match status" value="1"/>
</dbReference>
<dbReference type="GO" id="GO:0015771">
    <property type="term" value="P:trehalose transport"/>
    <property type="evidence" value="ECO:0007669"/>
    <property type="project" value="TreeGrafter"/>
</dbReference>
<evidence type="ECO:0000313" key="16">
    <source>
        <dbReference type="Proteomes" id="UP000254792"/>
    </source>
</evidence>
<dbReference type="GO" id="GO:0005886">
    <property type="term" value="C:plasma membrane"/>
    <property type="evidence" value="ECO:0007669"/>
    <property type="project" value="UniProtKB-SubCell"/>
</dbReference>
<dbReference type="InterPro" id="IPR036878">
    <property type="entry name" value="Glu_permease_IIB"/>
</dbReference>
<evidence type="ECO:0000256" key="7">
    <source>
        <dbReference type="ARBA" id="ARBA00022692"/>
    </source>
</evidence>
<keyword evidence="2" id="KW-0813">Transport</keyword>
<keyword evidence="16" id="KW-1185">Reference proteome</keyword>
<feature type="domain" description="PTS EIIC type-1" evidence="14">
    <location>
        <begin position="114"/>
        <end position="529"/>
    </location>
</feature>
<feature type="active site" description="Phosphocysteine intermediate; for EIIB activity" evidence="11">
    <location>
        <position position="34"/>
    </location>
</feature>
<feature type="transmembrane region" description="Helical" evidence="12">
    <location>
        <begin position="177"/>
        <end position="199"/>
    </location>
</feature>
<organism evidence="15 16">
    <name type="scientific">Spiroplasma alleghenense</name>
    <dbReference type="NCBI Taxonomy" id="216931"/>
    <lineage>
        <taxon>Bacteria</taxon>
        <taxon>Bacillati</taxon>
        <taxon>Mycoplasmatota</taxon>
        <taxon>Mollicutes</taxon>
        <taxon>Entomoplasmatales</taxon>
        <taxon>Spiroplasmataceae</taxon>
        <taxon>Spiroplasma</taxon>
    </lineage>
</organism>
<name>A0A345Z515_9MOLU</name>
<sequence length="558" mass="60953">MSKKIPNLDLSDEFFAKLLELIGGKENIVSATHCLSRLRLVLANPKKADIKEIEKLSGVKGVFNANGQFQIVFGTEVERVYKAFIKYTGLKEMSKEEIKDAVVNKASWFQKALNHMSEIFIPIIPVLVAGGLILGIRNIFEAVFDPNYFGGQYDALGNPILGWSMVNVSQFINGLNAFLWIPAQVCFWWIPVHVCWSIFKKMKADEILGIVIGLTLLVPPLLNVYEVFSQGFDSIWIWDIVATLKENGQDVTFNFGFMQYPWKIAYTAQVIPAIAIGVLGAYINLYMKKVTPGAVKQIVVPLVTILASFTIAMFIIGPAGYIVGSLIGAGFQWALTDGIAKYFFAIIIGGMHATLVLTGVHHLLNAVMIQNVASSGGDFIFLSIVSQSIAQGAAVLGWMIVNWKKNENVKEVGASALTSAWLAVTEPAMYAVNLKYMYPFVAASIGAAVGLEICVVAGVSANSIGNGAWLGILSVQIQSGINGVTTWPGTAFTWFMIAGLTNTALTIVLTIAFSKIKYFQKFDLEFAAADALIETSTKTKKKDNKNIENVKSQELKNV</sequence>
<dbReference type="InterPro" id="IPR050558">
    <property type="entry name" value="PTS_Sugar-Specific_Components"/>
</dbReference>
<evidence type="ECO:0000256" key="10">
    <source>
        <dbReference type="ARBA" id="ARBA00023136"/>
    </source>
</evidence>
<evidence type="ECO:0000313" key="15">
    <source>
        <dbReference type="EMBL" id="AXK51694.1"/>
    </source>
</evidence>
<dbReference type="InterPro" id="IPR013013">
    <property type="entry name" value="PTS_EIIC_1"/>
</dbReference>
<evidence type="ECO:0000256" key="8">
    <source>
        <dbReference type="ARBA" id="ARBA00022777"/>
    </source>
</evidence>
<gene>
    <name evidence="15" type="primary">treB</name>
    <name evidence="15" type="ORF">SALLE_v1c10240</name>
</gene>
<evidence type="ECO:0000256" key="2">
    <source>
        <dbReference type="ARBA" id="ARBA00022448"/>
    </source>
</evidence>
<dbReference type="GO" id="GO:0090589">
    <property type="term" value="F:protein-phosphocysteine-trehalose phosphotransferase system transporter activity"/>
    <property type="evidence" value="ECO:0007669"/>
    <property type="project" value="TreeGrafter"/>
</dbReference>
<feature type="transmembrane region" description="Helical" evidence="12">
    <location>
        <begin position="119"/>
        <end position="140"/>
    </location>
</feature>
<keyword evidence="8" id="KW-0418">Kinase</keyword>
<dbReference type="FunFam" id="3.30.1360.60:FF:000001">
    <property type="entry name" value="PTS system glucose-specific IIBC component PtsG"/>
    <property type="match status" value="1"/>
</dbReference>
<protein>
    <submittedName>
        <fullName evidence="15">PTS system, trehalose-specific IIBC component</fullName>
    </submittedName>
</protein>
<dbReference type="GO" id="GO:0016301">
    <property type="term" value="F:kinase activity"/>
    <property type="evidence" value="ECO:0007669"/>
    <property type="project" value="UniProtKB-KW"/>
</dbReference>
<keyword evidence="10 12" id="KW-0472">Membrane</keyword>
<evidence type="ECO:0000259" key="14">
    <source>
        <dbReference type="PROSITE" id="PS51103"/>
    </source>
</evidence>
<keyword evidence="9 12" id="KW-1133">Transmembrane helix</keyword>
<keyword evidence="7 12" id="KW-0812">Transmembrane</keyword>
<evidence type="ECO:0000256" key="12">
    <source>
        <dbReference type="SAM" id="Phobius"/>
    </source>
</evidence>
<dbReference type="Proteomes" id="UP000254792">
    <property type="component" value="Chromosome"/>
</dbReference>
<dbReference type="InterPro" id="IPR001996">
    <property type="entry name" value="PTS_IIB_1"/>
</dbReference>
<evidence type="ECO:0000259" key="13">
    <source>
        <dbReference type="PROSITE" id="PS51098"/>
    </source>
</evidence>
<dbReference type="GO" id="GO:0009401">
    <property type="term" value="P:phosphoenolpyruvate-dependent sugar phosphotransferase system"/>
    <property type="evidence" value="ECO:0007669"/>
    <property type="project" value="UniProtKB-KW"/>
</dbReference>
<proteinExistence type="predicted"/>
<feature type="transmembrane region" description="Helical" evidence="12">
    <location>
        <begin position="206"/>
        <end position="225"/>
    </location>
</feature>
<dbReference type="SUPFAM" id="SSF55604">
    <property type="entry name" value="Glucose permease domain IIB"/>
    <property type="match status" value="1"/>
</dbReference>
<dbReference type="PANTHER" id="PTHR30175:SF1">
    <property type="entry name" value="PTS SYSTEM ARBUTIN-, CELLOBIOSE-, AND SALICIN-SPECIFIC EIIBC COMPONENT-RELATED"/>
    <property type="match status" value="1"/>
</dbReference>
<evidence type="ECO:0000256" key="6">
    <source>
        <dbReference type="ARBA" id="ARBA00022683"/>
    </source>
</evidence>
<keyword evidence="5" id="KW-0808">Transferase</keyword>
<dbReference type="PROSITE" id="PS51103">
    <property type="entry name" value="PTS_EIIC_TYPE_1"/>
    <property type="match status" value="1"/>
</dbReference>
<keyword evidence="6" id="KW-0598">Phosphotransferase system</keyword>
<dbReference type="Pfam" id="PF00367">
    <property type="entry name" value="PTS_EIIB"/>
    <property type="match status" value="1"/>
</dbReference>
<keyword evidence="4" id="KW-0762">Sugar transport</keyword>
<feature type="transmembrane region" description="Helical" evidence="12">
    <location>
        <begin position="436"/>
        <end position="460"/>
    </location>
</feature>
<dbReference type="RefSeq" id="WP_115558585.1">
    <property type="nucleotide sequence ID" value="NZ_CP031376.1"/>
</dbReference>
<dbReference type="CDD" id="cd00212">
    <property type="entry name" value="PTS_IIB_glc"/>
    <property type="match status" value="1"/>
</dbReference>
<dbReference type="GO" id="GO:0008982">
    <property type="term" value="F:protein-N(PI)-phosphohistidine-sugar phosphotransferase activity"/>
    <property type="evidence" value="ECO:0007669"/>
    <property type="project" value="InterPro"/>
</dbReference>
<feature type="transmembrane region" description="Helical" evidence="12">
    <location>
        <begin position="379"/>
        <end position="401"/>
    </location>
</feature>
<reference evidence="15 16" key="1">
    <citation type="submission" date="2018-07" db="EMBL/GenBank/DDBJ databases">
        <title>Complete genome sequence of Spiroplasma alleghenense PLHS-1 (ATCC 51752).</title>
        <authorList>
            <person name="Chou L."/>
            <person name="Lee T.-Y."/>
            <person name="Tsai Y.-M."/>
            <person name="Kuo C.-H."/>
        </authorList>
    </citation>
    <scope>NUCLEOTIDE SEQUENCE [LARGE SCALE GENOMIC DNA]</scope>
    <source>
        <strain evidence="15 16">PLHS-1</strain>
    </source>
</reference>